<evidence type="ECO:0000313" key="3">
    <source>
        <dbReference type="Proteomes" id="UP000001471"/>
    </source>
</evidence>
<evidence type="ECO:0000256" key="1">
    <source>
        <dbReference type="SAM" id="MobiDB-lite"/>
    </source>
</evidence>
<dbReference type="InParanoid" id="B2WE27"/>
<reference evidence="3" key="1">
    <citation type="journal article" date="2013" name="G3 (Bethesda)">
        <title>Comparative genomics of a plant-pathogenic fungus, Pyrenophora tritici-repentis, reveals transduplication and the impact of repeat elements on pathogenicity and population divergence.</title>
        <authorList>
            <person name="Manning V.A."/>
            <person name="Pandelova I."/>
            <person name="Dhillon B."/>
            <person name="Wilhelm L.J."/>
            <person name="Goodwin S.B."/>
            <person name="Berlin A.M."/>
            <person name="Figueroa M."/>
            <person name="Freitag M."/>
            <person name="Hane J.K."/>
            <person name="Henrissat B."/>
            <person name="Holman W.H."/>
            <person name="Kodira C.D."/>
            <person name="Martin J."/>
            <person name="Oliver R.P."/>
            <person name="Robbertse B."/>
            <person name="Schackwitz W."/>
            <person name="Schwartz D.C."/>
            <person name="Spatafora J.W."/>
            <person name="Turgeon B.G."/>
            <person name="Yandava C."/>
            <person name="Young S."/>
            <person name="Zhou S."/>
            <person name="Zeng Q."/>
            <person name="Grigoriev I.V."/>
            <person name="Ma L.-J."/>
            <person name="Ciuffetti L.M."/>
        </authorList>
    </citation>
    <scope>NUCLEOTIDE SEQUENCE [LARGE SCALE GENOMIC DNA]</scope>
    <source>
        <strain evidence="3">Pt-1C-BFP</strain>
    </source>
</reference>
<dbReference type="AlphaFoldDB" id="B2WE27"/>
<name>B2WE27_PYRTR</name>
<dbReference type="RefSeq" id="XP_001938732.2">
    <property type="nucleotide sequence ID" value="XM_001938697.2"/>
</dbReference>
<dbReference type="EMBL" id="DS231623">
    <property type="protein sequence ID" value="EDU51319.1"/>
    <property type="molecule type" value="Genomic_DNA"/>
</dbReference>
<dbReference type="GeneID" id="6346683"/>
<gene>
    <name evidence="2" type="ORF">PTRG_08400</name>
</gene>
<feature type="region of interest" description="Disordered" evidence="1">
    <location>
        <begin position="341"/>
        <end position="401"/>
    </location>
</feature>
<protein>
    <submittedName>
        <fullName evidence="2">Uncharacterized protein</fullName>
    </submittedName>
</protein>
<dbReference type="Proteomes" id="UP000001471">
    <property type="component" value="Unassembled WGS sequence"/>
</dbReference>
<dbReference type="KEGG" id="ptrr:6346683"/>
<organism evidence="2 3">
    <name type="scientific">Pyrenophora tritici-repentis (strain Pt-1C-BFP)</name>
    <name type="common">Wheat tan spot fungus</name>
    <name type="synonym">Drechslera tritici-repentis</name>
    <dbReference type="NCBI Taxonomy" id="426418"/>
    <lineage>
        <taxon>Eukaryota</taxon>
        <taxon>Fungi</taxon>
        <taxon>Dikarya</taxon>
        <taxon>Ascomycota</taxon>
        <taxon>Pezizomycotina</taxon>
        <taxon>Dothideomycetes</taxon>
        <taxon>Pleosporomycetidae</taxon>
        <taxon>Pleosporales</taxon>
        <taxon>Pleosporineae</taxon>
        <taxon>Pleosporaceae</taxon>
        <taxon>Pyrenophora</taxon>
    </lineage>
</organism>
<accession>B2WE27</accession>
<dbReference type="HOGENOM" id="CLU_687251_0_0_1"/>
<sequence length="401" mass="46002">MGQQNSSTRSERPITYSVNPLSLKKKLHQLRQLQYLQRFKELQVSNRHIPEINAGAELLILDSLKAIEVVSEFLWPQNSWFISTTSSGCFRNMYLQGHERSKTNISKRALILISKTDETSSPCLTVTLLGQQDRLEFEVRELKDMYSLFRATLDSEYTYEYNCLTKYQGSLSTTYHQMVQQQPQICSKNVPKDRYKLRYLKKERPSDRRTFQGRLITGRLTNFHCLGQVDRFRVGQDLIVVMCPDDLQAGINYRTLSTMVDAAADLLEKEGGSPLATELRKFRISCMSAYDFLSRHPSNRGACDKNDKMIISCVQKVTNTVMVSKHIVGQAQTTWMVSIQHQTKGPYPPDETASDPQDSDSDNRGDNTSLDFLPSPNPENRKRKSRSLVLRWLGLKKPKRG</sequence>
<evidence type="ECO:0000313" key="2">
    <source>
        <dbReference type="EMBL" id="EDU51319.1"/>
    </source>
</evidence>
<proteinExistence type="predicted"/>